<sequence>MGIVKAMIYREHWMNTLHHKEKGAGSLVRRVGELQYRCGGTGYTVWAGGAEQQSPHSRYNCIRPPAATLCPCASAWPLTTAHKGTDRCFK</sequence>
<accession>A0A401NYN6</accession>
<evidence type="ECO:0000313" key="2">
    <source>
        <dbReference type="Proteomes" id="UP000288216"/>
    </source>
</evidence>
<keyword evidence="2" id="KW-1185">Reference proteome</keyword>
<name>A0A401NYN6_SCYTO</name>
<proteinExistence type="predicted"/>
<dbReference type="EMBL" id="BFAA01001473">
    <property type="protein sequence ID" value="GCB65981.1"/>
    <property type="molecule type" value="Genomic_DNA"/>
</dbReference>
<dbReference type="AlphaFoldDB" id="A0A401NYN6"/>
<organism evidence="1 2">
    <name type="scientific">Scyliorhinus torazame</name>
    <name type="common">Cloudy catshark</name>
    <name type="synonym">Catulus torazame</name>
    <dbReference type="NCBI Taxonomy" id="75743"/>
    <lineage>
        <taxon>Eukaryota</taxon>
        <taxon>Metazoa</taxon>
        <taxon>Chordata</taxon>
        <taxon>Craniata</taxon>
        <taxon>Vertebrata</taxon>
        <taxon>Chondrichthyes</taxon>
        <taxon>Elasmobranchii</taxon>
        <taxon>Galeomorphii</taxon>
        <taxon>Galeoidea</taxon>
        <taxon>Carcharhiniformes</taxon>
        <taxon>Scyliorhinidae</taxon>
        <taxon>Scyliorhinus</taxon>
    </lineage>
</organism>
<dbReference type="Proteomes" id="UP000288216">
    <property type="component" value="Unassembled WGS sequence"/>
</dbReference>
<comment type="caution">
    <text evidence="1">The sequence shown here is derived from an EMBL/GenBank/DDBJ whole genome shotgun (WGS) entry which is preliminary data.</text>
</comment>
<evidence type="ECO:0000313" key="1">
    <source>
        <dbReference type="EMBL" id="GCB65981.1"/>
    </source>
</evidence>
<gene>
    <name evidence="1" type="ORF">scyTo_0004886</name>
</gene>
<reference evidence="1 2" key="1">
    <citation type="journal article" date="2018" name="Nat. Ecol. Evol.">
        <title>Shark genomes provide insights into elasmobranch evolution and the origin of vertebrates.</title>
        <authorList>
            <person name="Hara Y"/>
            <person name="Yamaguchi K"/>
            <person name="Onimaru K"/>
            <person name="Kadota M"/>
            <person name="Koyanagi M"/>
            <person name="Keeley SD"/>
            <person name="Tatsumi K"/>
            <person name="Tanaka K"/>
            <person name="Motone F"/>
            <person name="Kageyama Y"/>
            <person name="Nozu R"/>
            <person name="Adachi N"/>
            <person name="Nishimura O"/>
            <person name="Nakagawa R"/>
            <person name="Tanegashima C"/>
            <person name="Kiyatake I"/>
            <person name="Matsumoto R"/>
            <person name="Murakumo K"/>
            <person name="Nishida K"/>
            <person name="Terakita A"/>
            <person name="Kuratani S"/>
            <person name="Sato K"/>
            <person name="Hyodo S Kuraku.S."/>
        </authorList>
    </citation>
    <scope>NUCLEOTIDE SEQUENCE [LARGE SCALE GENOMIC DNA]</scope>
</reference>
<protein>
    <submittedName>
        <fullName evidence="1">Uncharacterized protein</fullName>
    </submittedName>
</protein>